<sequence length="814" mass="90769">MHVFGLGEETAGPGGNPRRTGRTSKLCTQGGESDPQPWRRRKCLIPETRRKMGTPFKIPKKKQPSDSSVIRMTSPLTRLQDDVTAKSPWHRDPFNGQKSNGSGCVNGRREAKPGSTLADGWRPKRASDKLFQREDDKHTPAAKKQWGPGLGEKCTSSQPEDEDEEEESEKKNASPVRGAKNANTQESVNTVVSDKQNGRSTHSCSHTHTDGGMQAKLARTPKDTHVHSGSAQKAASDCPYTRKKLRLRLSFKTYQRAKASCTEPIVLSSGDEDEGEDEARSDARLNPDLQKSQNIISGGPGSSPAMMELAFSTLYFGTTRSHAKGPIMITEECISIRLKGSGAEADGGAGECVSVCVVPSELRAYGVWDAAGSGLMVLRDSSSSLLFFTLSDAQARLLHTELSALHKQTAAPPCPFVLVHLIGRLDELQEATLASLMEMMALRSGHLSLGTPLSREEGLKRVLCHPLGAHFLTLLGSKVTNQGSHNGTRSSKAPEVTSTRHTLRSHTRQPSMPRRLIQYPPPPSKGGITVTTEDLECLRDGEFLNDVIIDFYLKYLQLERADRDVADRSHIFSSFFYKQLTRKANSSEEEAGGTAQYRRHGRVRTWTRNVDIFSKDYLFIPVNQEAHWYLVVICFPGLLQPECVPWKKSQTGSSVDPKGKSKDSVLKSSDLPDCTVLTCQRNMVTRRPCILIMDSLKLSYHYRIYTLLQEYLQVEWEVRRGTPRVFNNDSIKGSHCKVPLQDNSSDCGLYLLQYVESFLQNPLVHFDLPLRLERWFPRQQVRRKRAELRELVLQLYQKQVGGVVRSSRLDEGLG</sequence>
<comment type="caution">
    <text evidence="1">The sequence shown here is derived from an EMBL/GenBank/DDBJ whole genome shotgun (WGS) entry which is preliminary data.</text>
</comment>
<name>A0ACC5ZHS1_9TELE</name>
<proteinExistence type="predicted"/>
<protein>
    <submittedName>
        <fullName evidence="1">Uncharacterized protein</fullName>
    </submittedName>
</protein>
<dbReference type="Proteomes" id="UP000830395">
    <property type="component" value="Chromosome 25"/>
</dbReference>
<evidence type="ECO:0000313" key="1">
    <source>
        <dbReference type="EMBL" id="MCJ8747591.1"/>
    </source>
</evidence>
<reference evidence="1" key="1">
    <citation type="submission" date="2020-02" db="EMBL/GenBank/DDBJ databases">
        <title>Genome sequencing of the panga catfish, Pangasius djambal.</title>
        <authorList>
            <person name="Wen M."/>
            <person name="Zahm M."/>
            <person name="Roques C."/>
            <person name="Cabau C."/>
            <person name="Klopp C."/>
            <person name="Donnadieu C."/>
            <person name="Jouanno E."/>
            <person name="Avarre J.-C."/>
            <person name="Campet M."/>
            <person name="Ha T."/>
            <person name="Dugue R."/>
            <person name="Lampietro C."/>
            <person name="Louis A."/>
            <person name="Herpin A."/>
            <person name="Echchiki A."/>
            <person name="Berthelot C."/>
            <person name="Parey E."/>
            <person name="Roest-Crollius H."/>
            <person name="Braasch I."/>
            <person name="Postlethwait J.H."/>
            <person name="Bobe J."/>
            <person name="Montfort J."/>
            <person name="Bouchez O."/>
            <person name="Begum T."/>
            <person name="Schartl M."/>
            <person name="Gustiano R."/>
            <person name="Guiguen Y."/>
        </authorList>
    </citation>
    <scope>NUCLEOTIDE SEQUENCE</scope>
    <source>
        <strain evidence="1">Pdj_M5554</strain>
    </source>
</reference>
<gene>
    <name evidence="1" type="ORF">PDJAM_G00155170</name>
</gene>
<accession>A0ACC5ZHS1</accession>
<organism evidence="1 2">
    <name type="scientific">Pangasius djambal</name>
    <dbReference type="NCBI Taxonomy" id="1691987"/>
    <lineage>
        <taxon>Eukaryota</taxon>
        <taxon>Metazoa</taxon>
        <taxon>Chordata</taxon>
        <taxon>Craniata</taxon>
        <taxon>Vertebrata</taxon>
        <taxon>Euteleostomi</taxon>
        <taxon>Actinopterygii</taxon>
        <taxon>Neopterygii</taxon>
        <taxon>Teleostei</taxon>
        <taxon>Ostariophysi</taxon>
        <taxon>Siluriformes</taxon>
        <taxon>Pangasiidae</taxon>
        <taxon>Pangasius</taxon>
    </lineage>
</organism>
<evidence type="ECO:0000313" key="2">
    <source>
        <dbReference type="Proteomes" id="UP000830395"/>
    </source>
</evidence>
<dbReference type="EMBL" id="CM040999">
    <property type="protein sequence ID" value="MCJ8747591.1"/>
    <property type="molecule type" value="Genomic_DNA"/>
</dbReference>
<keyword evidence="2" id="KW-1185">Reference proteome</keyword>